<name>A0AAN7BFC4_9PEZI</name>
<comment type="caution">
    <text evidence="2">The sequence shown here is derived from an EMBL/GenBank/DDBJ whole genome shotgun (WGS) entry which is preliminary data.</text>
</comment>
<feature type="domain" description="Heterokaryon incompatibility" evidence="1">
    <location>
        <begin position="16"/>
        <end position="83"/>
    </location>
</feature>
<dbReference type="PANTHER" id="PTHR33112">
    <property type="entry name" value="DOMAIN PROTEIN, PUTATIVE-RELATED"/>
    <property type="match status" value="1"/>
</dbReference>
<gene>
    <name evidence="2" type="ORF">QBC38DRAFT_492129</name>
</gene>
<reference evidence="2" key="2">
    <citation type="submission" date="2023-05" db="EMBL/GenBank/DDBJ databases">
        <authorList>
            <consortium name="Lawrence Berkeley National Laboratory"/>
            <person name="Steindorff A."/>
            <person name="Hensen N."/>
            <person name="Bonometti L."/>
            <person name="Westerberg I."/>
            <person name="Brannstrom I.O."/>
            <person name="Guillou S."/>
            <person name="Cros-Aarteil S."/>
            <person name="Calhoun S."/>
            <person name="Haridas S."/>
            <person name="Kuo A."/>
            <person name="Mondo S."/>
            <person name="Pangilinan J."/>
            <person name="Riley R."/>
            <person name="Labutti K."/>
            <person name="Andreopoulos B."/>
            <person name="Lipzen A."/>
            <person name="Chen C."/>
            <person name="Yanf M."/>
            <person name="Daum C."/>
            <person name="Ng V."/>
            <person name="Clum A."/>
            <person name="Ohm R."/>
            <person name="Martin F."/>
            <person name="Silar P."/>
            <person name="Natvig D."/>
            <person name="Lalanne C."/>
            <person name="Gautier V."/>
            <person name="Ament-Velasquez S.L."/>
            <person name="Kruys A."/>
            <person name="Hutchinson M.I."/>
            <person name="Powell A.J."/>
            <person name="Barry K."/>
            <person name="Miller A.N."/>
            <person name="Grigoriev I.V."/>
            <person name="Debuchy R."/>
            <person name="Gladieux P."/>
            <person name="Thoren M.H."/>
            <person name="Johannesson H."/>
        </authorList>
    </citation>
    <scope>NUCLEOTIDE SEQUENCE</scope>
    <source>
        <strain evidence="2">CBS 990.96</strain>
    </source>
</reference>
<dbReference type="Proteomes" id="UP001301958">
    <property type="component" value="Unassembled WGS sequence"/>
</dbReference>
<protein>
    <recommendedName>
        <fullName evidence="1">Heterokaryon incompatibility domain-containing protein</fullName>
    </recommendedName>
</protein>
<evidence type="ECO:0000259" key="1">
    <source>
        <dbReference type="Pfam" id="PF06985"/>
    </source>
</evidence>
<accession>A0AAN7BFC4</accession>
<proteinExistence type="predicted"/>
<sequence length="98" mass="11215">MQTRCQGLSTNIDARMASISWKELPSAFRDAIRIVRTLGCNFIWIDSFCIVQDDTDDWRTQSVSMSQVYSSAYLNLAMSALPNIHGRLFRDCHRASHD</sequence>
<evidence type="ECO:0000313" key="3">
    <source>
        <dbReference type="Proteomes" id="UP001301958"/>
    </source>
</evidence>
<dbReference type="PANTHER" id="PTHR33112:SF16">
    <property type="entry name" value="HETEROKARYON INCOMPATIBILITY DOMAIN-CONTAINING PROTEIN"/>
    <property type="match status" value="1"/>
</dbReference>
<organism evidence="2 3">
    <name type="scientific">Podospora fimiseda</name>
    <dbReference type="NCBI Taxonomy" id="252190"/>
    <lineage>
        <taxon>Eukaryota</taxon>
        <taxon>Fungi</taxon>
        <taxon>Dikarya</taxon>
        <taxon>Ascomycota</taxon>
        <taxon>Pezizomycotina</taxon>
        <taxon>Sordariomycetes</taxon>
        <taxon>Sordariomycetidae</taxon>
        <taxon>Sordariales</taxon>
        <taxon>Podosporaceae</taxon>
        <taxon>Podospora</taxon>
    </lineage>
</organism>
<dbReference type="InterPro" id="IPR010730">
    <property type="entry name" value="HET"/>
</dbReference>
<dbReference type="AlphaFoldDB" id="A0AAN7BFC4"/>
<dbReference type="Pfam" id="PF06985">
    <property type="entry name" value="HET"/>
    <property type="match status" value="1"/>
</dbReference>
<reference evidence="2" key="1">
    <citation type="journal article" date="2023" name="Mol. Phylogenet. Evol.">
        <title>Genome-scale phylogeny and comparative genomics of the fungal order Sordariales.</title>
        <authorList>
            <person name="Hensen N."/>
            <person name="Bonometti L."/>
            <person name="Westerberg I."/>
            <person name="Brannstrom I.O."/>
            <person name="Guillou S."/>
            <person name="Cros-Aarteil S."/>
            <person name="Calhoun S."/>
            <person name="Haridas S."/>
            <person name="Kuo A."/>
            <person name="Mondo S."/>
            <person name="Pangilinan J."/>
            <person name="Riley R."/>
            <person name="LaButti K."/>
            <person name="Andreopoulos B."/>
            <person name="Lipzen A."/>
            <person name="Chen C."/>
            <person name="Yan M."/>
            <person name="Daum C."/>
            <person name="Ng V."/>
            <person name="Clum A."/>
            <person name="Steindorff A."/>
            <person name="Ohm R.A."/>
            <person name="Martin F."/>
            <person name="Silar P."/>
            <person name="Natvig D.O."/>
            <person name="Lalanne C."/>
            <person name="Gautier V."/>
            <person name="Ament-Velasquez S.L."/>
            <person name="Kruys A."/>
            <person name="Hutchinson M.I."/>
            <person name="Powell A.J."/>
            <person name="Barry K."/>
            <person name="Miller A.N."/>
            <person name="Grigoriev I.V."/>
            <person name="Debuchy R."/>
            <person name="Gladieux P."/>
            <person name="Hiltunen Thoren M."/>
            <person name="Johannesson H."/>
        </authorList>
    </citation>
    <scope>NUCLEOTIDE SEQUENCE</scope>
    <source>
        <strain evidence="2">CBS 990.96</strain>
    </source>
</reference>
<keyword evidence="3" id="KW-1185">Reference proteome</keyword>
<evidence type="ECO:0000313" key="2">
    <source>
        <dbReference type="EMBL" id="KAK4221407.1"/>
    </source>
</evidence>
<dbReference type="EMBL" id="MU865551">
    <property type="protein sequence ID" value="KAK4221407.1"/>
    <property type="molecule type" value="Genomic_DNA"/>
</dbReference>